<reference evidence="2" key="1">
    <citation type="submission" date="2020-10" db="EMBL/GenBank/DDBJ databases">
        <authorList>
            <person name="Gilroy R."/>
        </authorList>
    </citation>
    <scope>NUCLEOTIDE SEQUENCE</scope>
    <source>
        <strain evidence="2">ChiSxjej1B13-7958</strain>
    </source>
</reference>
<dbReference type="CDD" id="cd00254">
    <property type="entry name" value="LT-like"/>
    <property type="match status" value="1"/>
</dbReference>
<dbReference type="PROSITE" id="PS51257">
    <property type="entry name" value="PROKAR_LIPOPROTEIN"/>
    <property type="match status" value="1"/>
</dbReference>
<organism evidence="2 3">
    <name type="scientific">Candidatus Caccousia avicola</name>
    <dbReference type="NCBI Taxonomy" id="2840721"/>
    <lineage>
        <taxon>Bacteria</taxon>
        <taxon>Bacillati</taxon>
        <taxon>Bacillota</taxon>
        <taxon>Clostridia</taxon>
        <taxon>Eubacteriales</taxon>
        <taxon>Oscillospiraceae</taxon>
        <taxon>Oscillospiraceae incertae sedis</taxon>
        <taxon>Candidatus Caccousia</taxon>
    </lineage>
</organism>
<evidence type="ECO:0000313" key="2">
    <source>
        <dbReference type="EMBL" id="HIR48202.1"/>
    </source>
</evidence>
<dbReference type="PANTHER" id="PTHR37423:SF2">
    <property type="entry name" value="MEMBRANE-BOUND LYTIC MUREIN TRANSGLYCOSYLASE C"/>
    <property type="match status" value="1"/>
</dbReference>
<dbReference type="Gene3D" id="1.10.530.10">
    <property type="match status" value="1"/>
</dbReference>
<accession>A0A9D1AQ39</accession>
<comment type="caution">
    <text evidence="2">The sequence shown here is derived from an EMBL/GenBank/DDBJ whole genome shotgun (WGS) entry which is preliminary data.</text>
</comment>
<dbReference type="InterPro" id="IPR008258">
    <property type="entry name" value="Transglycosylase_SLT_dom_1"/>
</dbReference>
<protein>
    <submittedName>
        <fullName evidence="2">Transglycosylase SLT domain-containing protein</fullName>
    </submittedName>
</protein>
<dbReference type="Pfam" id="PF01464">
    <property type="entry name" value="SLT"/>
    <property type="match status" value="1"/>
</dbReference>
<gene>
    <name evidence="2" type="ORF">IAB89_11215</name>
</gene>
<proteinExistence type="predicted"/>
<dbReference type="EMBL" id="DVGZ01000121">
    <property type="protein sequence ID" value="HIR48202.1"/>
    <property type="molecule type" value="Genomic_DNA"/>
</dbReference>
<dbReference type="InterPro" id="IPR023346">
    <property type="entry name" value="Lysozyme-like_dom_sf"/>
</dbReference>
<dbReference type="AlphaFoldDB" id="A0A9D1AQ39"/>
<feature type="domain" description="Transglycosylase SLT" evidence="1">
    <location>
        <begin position="95"/>
        <end position="189"/>
    </location>
</feature>
<dbReference type="SUPFAM" id="SSF53955">
    <property type="entry name" value="Lysozyme-like"/>
    <property type="match status" value="1"/>
</dbReference>
<sequence>MQRLKTRMELAATVFFATIFMVAMICSCASAVDRWCAEEPAVSANPHNVLTETQCTVYIQPMTTTVSEPTVTEPEILYDIPLADELQRFVREQCEVRGVPFEIALALIEQESNYRTNAKSATDDYGLMQINACNHEWLAEELGLTDMLDPYQNITAGVYILGQAFEKYGDPNQALMAYNMGDAGMREAWEQGIRSTKYSRAVIEAANLLKER</sequence>
<name>A0A9D1AQ39_9FIRM</name>
<evidence type="ECO:0000313" key="3">
    <source>
        <dbReference type="Proteomes" id="UP000824242"/>
    </source>
</evidence>
<evidence type="ECO:0000259" key="1">
    <source>
        <dbReference type="Pfam" id="PF01464"/>
    </source>
</evidence>
<dbReference type="Proteomes" id="UP000824242">
    <property type="component" value="Unassembled WGS sequence"/>
</dbReference>
<dbReference type="PANTHER" id="PTHR37423">
    <property type="entry name" value="SOLUBLE LYTIC MUREIN TRANSGLYCOSYLASE-RELATED"/>
    <property type="match status" value="1"/>
</dbReference>
<reference evidence="2" key="2">
    <citation type="journal article" date="2021" name="PeerJ">
        <title>Extensive microbial diversity within the chicken gut microbiome revealed by metagenomics and culture.</title>
        <authorList>
            <person name="Gilroy R."/>
            <person name="Ravi A."/>
            <person name="Getino M."/>
            <person name="Pursley I."/>
            <person name="Horton D.L."/>
            <person name="Alikhan N.F."/>
            <person name="Baker D."/>
            <person name="Gharbi K."/>
            <person name="Hall N."/>
            <person name="Watson M."/>
            <person name="Adriaenssens E.M."/>
            <person name="Foster-Nyarko E."/>
            <person name="Jarju S."/>
            <person name="Secka A."/>
            <person name="Antonio M."/>
            <person name="Oren A."/>
            <person name="Chaudhuri R.R."/>
            <person name="La Ragione R."/>
            <person name="Hildebrand F."/>
            <person name="Pallen M.J."/>
        </authorList>
    </citation>
    <scope>NUCLEOTIDE SEQUENCE</scope>
    <source>
        <strain evidence="2">ChiSxjej1B13-7958</strain>
    </source>
</reference>